<evidence type="ECO:0000256" key="10">
    <source>
        <dbReference type="RuleBase" id="RU004181"/>
    </source>
</evidence>
<evidence type="ECO:0000256" key="1">
    <source>
        <dbReference type="ARBA" id="ARBA00006139"/>
    </source>
</evidence>
<keyword evidence="4 9" id="KW-0812">Transmembrane</keyword>
<name>A0A938WUD8_9BIFI</name>
<evidence type="ECO:0000256" key="7">
    <source>
        <dbReference type="ARBA" id="ARBA00022989"/>
    </source>
</evidence>
<keyword evidence="8 9" id="KW-0472">Membrane</keyword>
<dbReference type="PANTHER" id="PTHR33695">
    <property type="entry name" value="LIPOPROTEIN SIGNAL PEPTIDASE"/>
    <property type="match status" value="1"/>
</dbReference>
<accession>A0A938WUD8</accession>
<comment type="pathway">
    <text evidence="9">Protein modification; lipoprotein biosynthesis (signal peptide cleavage).</text>
</comment>
<keyword evidence="2 9" id="KW-1003">Cell membrane</keyword>
<comment type="function">
    <text evidence="9">This protein specifically catalyzes the removal of signal peptides from prolipoproteins.</text>
</comment>
<dbReference type="EC" id="3.4.23.36" evidence="9"/>
<keyword evidence="6 9" id="KW-0378">Hydrolase</keyword>
<dbReference type="Proteomes" id="UP000718821">
    <property type="component" value="Unassembled WGS sequence"/>
</dbReference>
<dbReference type="EMBL" id="JACLYU010000001">
    <property type="protein sequence ID" value="MBM6698905.1"/>
    <property type="molecule type" value="Genomic_DNA"/>
</dbReference>
<comment type="caution">
    <text evidence="9">Lacks conserved residue(s) required for the propagation of feature annotation.</text>
</comment>
<dbReference type="GO" id="GO:0006508">
    <property type="term" value="P:proteolysis"/>
    <property type="evidence" value="ECO:0007669"/>
    <property type="project" value="UniProtKB-KW"/>
</dbReference>
<dbReference type="PRINTS" id="PR00781">
    <property type="entry name" value="LIPOSIGPTASE"/>
</dbReference>
<evidence type="ECO:0000256" key="2">
    <source>
        <dbReference type="ARBA" id="ARBA00022475"/>
    </source>
</evidence>
<keyword evidence="5 9" id="KW-0064">Aspartyl protease</keyword>
<keyword evidence="12" id="KW-1185">Reference proteome</keyword>
<protein>
    <recommendedName>
        <fullName evidence="9">Lipoprotein signal peptidase</fullName>
        <ecNumber evidence="9">3.4.23.36</ecNumber>
    </recommendedName>
    <alternativeName>
        <fullName evidence="9">Prolipoprotein signal peptidase</fullName>
    </alternativeName>
    <alternativeName>
        <fullName evidence="9">Signal peptidase II</fullName>
        <shortName evidence="9">SPase II</shortName>
    </alternativeName>
</protein>
<evidence type="ECO:0000256" key="4">
    <source>
        <dbReference type="ARBA" id="ARBA00022692"/>
    </source>
</evidence>
<evidence type="ECO:0000313" key="12">
    <source>
        <dbReference type="Proteomes" id="UP000718821"/>
    </source>
</evidence>
<evidence type="ECO:0000313" key="11">
    <source>
        <dbReference type="EMBL" id="MBM6698905.1"/>
    </source>
</evidence>
<dbReference type="HAMAP" id="MF_00161">
    <property type="entry name" value="LspA"/>
    <property type="match status" value="1"/>
</dbReference>
<proteinExistence type="inferred from homology"/>
<feature type="transmembrane region" description="Helical" evidence="9">
    <location>
        <begin position="134"/>
        <end position="159"/>
    </location>
</feature>
<organism evidence="11 12">
    <name type="scientific">Bifidobacterium pullorum subsp. saeculare</name>
    <dbReference type="NCBI Taxonomy" id="78257"/>
    <lineage>
        <taxon>Bacteria</taxon>
        <taxon>Bacillati</taxon>
        <taxon>Actinomycetota</taxon>
        <taxon>Actinomycetes</taxon>
        <taxon>Bifidobacteriales</taxon>
        <taxon>Bifidobacteriaceae</taxon>
        <taxon>Bifidobacterium</taxon>
    </lineage>
</organism>
<dbReference type="GO" id="GO:0004190">
    <property type="term" value="F:aspartic-type endopeptidase activity"/>
    <property type="evidence" value="ECO:0007669"/>
    <property type="project" value="UniProtKB-UniRule"/>
</dbReference>
<dbReference type="InterPro" id="IPR001872">
    <property type="entry name" value="Peptidase_A8"/>
</dbReference>
<feature type="active site" evidence="9">
    <location>
        <position position="130"/>
    </location>
</feature>
<evidence type="ECO:0000256" key="6">
    <source>
        <dbReference type="ARBA" id="ARBA00022801"/>
    </source>
</evidence>
<dbReference type="AlphaFoldDB" id="A0A938WUD8"/>
<dbReference type="NCBIfam" id="NF011353">
    <property type="entry name" value="PRK14771.1"/>
    <property type="match status" value="1"/>
</dbReference>
<dbReference type="PANTHER" id="PTHR33695:SF1">
    <property type="entry name" value="LIPOPROTEIN SIGNAL PEPTIDASE"/>
    <property type="match status" value="1"/>
</dbReference>
<evidence type="ECO:0000256" key="5">
    <source>
        <dbReference type="ARBA" id="ARBA00022750"/>
    </source>
</evidence>
<reference evidence="11" key="1">
    <citation type="submission" date="2020-08" db="EMBL/GenBank/DDBJ databases">
        <authorList>
            <person name="Cejkova D."/>
            <person name="Kubasova T."/>
            <person name="Jahodarova E."/>
            <person name="Rychlik I."/>
        </authorList>
    </citation>
    <scope>NUCLEOTIDE SEQUENCE</scope>
    <source>
        <strain evidence="11">An836</strain>
    </source>
</reference>
<dbReference type="Pfam" id="PF01252">
    <property type="entry name" value="Peptidase_A8"/>
    <property type="match status" value="1"/>
</dbReference>
<comment type="caution">
    <text evidence="11">The sequence shown here is derived from an EMBL/GenBank/DDBJ whole genome shotgun (WGS) entry which is preliminary data.</text>
</comment>
<keyword evidence="3 9" id="KW-0645">Protease</keyword>
<evidence type="ECO:0000256" key="3">
    <source>
        <dbReference type="ARBA" id="ARBA00022670"/>
    </source>
</evidence>
<feature type="active site" evidence="9">
    <location>
        <position position="143"/>
    </location>
</feature>
<comment type="similarity">
    <text evidence="1 9 10">Belongs to the peptidase A8 family.</text>
</comment>
<sequence length="184" mass="18877">MSGTRLILGRPRARVAVLACVAVVALALDQGTKLLAEATLADGRTITVIPGLLALKLVHNPGASLGMGSGHTWAIALLAVAACVALVVAALRTVNLVWTAALSLAFAGAFGNLIDRIAYAEGFLDGKVVDFLDYGWSVGNVADIFLMAAGIAVVVLILLNVPFSAKDLATDGAGRDEREEAGGR</sequence>
<evidence type="ECO:0000256" key="9">
    <source>
        <dbReference type="HAMAP-Rule" id="MF_00161"/>
    </source>
</evidence>
<gene>
    <name evidence="9" type="primary">lspA</name>
    <name evidence="11" type="ORF">H7U32_00885</name>
</gene>
<comment type="catalytic activity">
    <reaction evidence="9">
        <text>Release of signal peptides from bacterial membrane prolipoproteins. Hydrolyzes -Xaa-Yaa-Zaa-|-(S,diacylglyceryl)Cys-, in which Xaa is hydrophobic (preferably Leu), and Yaa (Ala or Ser) and Zaa (Gly or Ala) have small, neutral side chains.</text>
        <dbReference type="EC" id="3.4.23.36"/>
    </reaction>
</comment>
<reference evidence="11" key="2">
    <citation type="journal article" date="2021" name="Sci. Rep.">
        <title>The distribution of antibiotic resistance genes in chicken gut microbiota commensals.</title>
        <authorList>
            <person name="Juricova H."/>
            <person name="Matiasovicova J."/>
            <person name="Kubasova T."/>
            <person name="Cejkova D."/>
            <person name="Rychlik I."/>
        </authorList>
    </citation>
    <scope>NUCLEOTIDE SEQUENCE</scope>
    <source>
        <strain evidence="11">An836</strain>
    </source>
</reference>
<feature type="transmembrane region" description="Helical" evidence="9">
    <location>
        <begin position="96"/>
        <end position="114"/>
    </location>
</feature>
<dbReference type="GO" id="GO:0005886">
    <property type="term" value="C:plasma membrane"/>
    <property type="evidence" value="ECO:0007669"/>
    <property type="project" value="UniProtKB-SubCell"/>
</dbReference>
<keyword evidence="7 9" id="KW-1133">Transmembrane helix</keyword>
<evidence type="ECO:0000256" key="8">
    <source>
        <dbReference type="ARBA" id="ARBA00023136"/>
    </source>
</evidence>
<comment type="subcellular location">
    <subcellularLocation>
        <location evidence="9">Cell membrane</location>
        <topology evidence="9">Multi-pass membrane protein</topology>
    </subcellularLocation>
</comment>
<feature type="transmembrane region" description="Helical" evidence="9">
    <location>
        <begin position="73"/>
        <end position="91"/>
    </location>
</feature>
<dbReference type="RefSeq" id="WP_204467194.1">
    <property type="nucleotide sequence ID" value="NZ_JACLYU010000001.1"/>
</dbReference>